<protein>
    <submittedName>
        <fullName evidence="3">Uncharacterized protein</fullName>
    </submittedName>
</protein>
<keyword evidence="2" id="KW-1133">Transmembrane helix</keyword>
<organism evidence="3 4">
    <name type="scientific">Prevotella disiens DNF00882</name>
    <dbReference type="NCBI Taxonomy" id="1401075"/>
    <lineage>
        <taxon>Bacteria</taxon>
        <taxon>Pseudomonadati</taxon>
        <taxon>Bacteroidota</taxon>
        <taxon>Bacteroidia</taxon>
        <taxon>Bacteroidales</taxon>
        <taxon>Prevotellaceae</taxon>
        <taxon>Prevotella</taxon>
    </lineage>
</organism>
<gene>
    <name evidence="3" type="ORF">HMPREF0654_12760</name>
</gene>
<evidence type="ECO:0000313" key="4">
    <source>
        <dbReference type="Proteomes" id="UP000029538"/>
    </source>
</evidence>
<proteinExistence type="predicted"/>
<dbReference type="Proteomes" id="UP000029538">
    <property type="component" value="Unassembled WGS sequence"/>
</dbReference>
<dbReference type="RefSeq" id="WP_036885319.1">
    <property type="nucleotide sequence ID" value="NZ_JRNR01000222.1"/>
</dbReference>
<name>A0A096BNZ3_9BACT</name>
<comment type="caution">
    <text evidence="3">The sequence shown here is derived from an EMBL/GenBank/DDBJ whole genome shotgun (WGS) entry which is preliminary data.</text>
</comment>
<accession>A0A096BNZ3</accession>
<keyword evidence="2" id="KW-0812">Transmembrane</keyword>
<dbReference type="AlphaFoldDB" id="A0A096BNZ3"/>
<evidence type="ECO:0000256" key="1">
    <source>
        <dbReference type="SAM" id="Coils"/>
    </source>
</evidence>
<keyword evidence="1" id="KW-0175">Coiled coil</keyword>
<reference evidence="3 4" key="1">
    <citation type="submission" date="2014-07" db="EMBL/GenBank/DDBJ databases">
        <authorList>
            <person name="McCorrison J."/>
            <person name="Sanka R."/>
            <person name="Torralba M."/>
            <person name="Gillis M."/>
            <person name="Haft D.H."/>
            <person name="Methe B."/>
            <person name="Sutton G."/>
            <person name="Nelson K.E."/>
        </authorList>
    </citation>
    <scope>NUCLEOTIDE SEQUENCE [LARGE SCALE GENOMIC DNA]</scope>
    <source>
        <strain evidence="3 4">DNF00882</strain>
    </source>
</reference>
<evidence type="ECO:0000313" key="3">
    <source>
        <dbReference type="EMBL" id="KGF44367.1"/>
    </source>
</evidence>
<feature type="transmembrane region" description="Helical" evidence="2">
    <location>
        <begin position="74"/>
        <end position="96"/>
    </location>
</feature>
<feature type="coiled-coil region" evidence="1">
    <location>
        <begin position="207"/>
        <end position="234"/>
    </location>
</feature>
<dbReference type="EMBL" id="JRNR01000222">
    <property type="protein sequence ID" value="KGF44367.1"/>
    <property type="molecule type" value="Genomic_DNA"/>
</dbReference>
<evidence type="ECO:0000256" key="2">
    <source>
        <dbReference type="SAM" id="Phobius"/>
    </source>
</evidence>
<keyword evidence="2" id="KW-0472">Membrane</keyword>
<sequence>MIDNKEKIAVLLDLFMDGKTSVEEENQLAEYFRSEENVPAEWEDYKTMFAYFDNGMEETQQQVLSEKAKVSFRIWRQIAVAASVLLFVGGAIIWYFSQKNVENMEQTTIAKISKTEKIGTKTSPCRGVIYHVPVDKTEEIGVKTSDKGSEKVPIVQKASGVEKEILVQTVGKKSTEVAKNNPVRAELKSTPGRVAEEMNMEISDEERIKIVRNIENINKEIAQAQTNVYVASQQAQGIRVIYDEDGTIYQRNCSSETKDIIEL</sequence>